<dbReference type="Proteomes" id="UP001151760">
    <property type="component" value="Unassembled WGS sequence"/>
</dbReference>
<dbReference type="EMBL" id="BQNB010018182">
    <property type="protein sequence ID" value="GJT71612.1"/>
    <property type="molecule type" value="Genomic_DNA"/>
</dbReference>
<accession>A0ABQ5G7I4</accession>
<evidence type="ECO:0000313" key="1">
    <source>
        <dbReference type="EMBL" id="GJT71612.1"/>
    </source>
</evidence>
<gene>
    <name evidence="1" type="ORF">Tco_1030898</name>
</gene>
<sequence>MRRSRIDCVMDHDNVLHEGTEVPIIFVDHYMQFLGVESTITPLNHEGLFIRKLSQIPARIMIRDVNDDEIRTAMFSIGNDKAPGPDGFTFVFFKKAWDVVGNDVCKAVQFFFQMNAKQTLICDGRKLLQIRHNIRPHIWYKIGNAIANAGFSLDDKIKDVVSNGAWKWPSTRFVAYPVLISMPIPILNDDQEDILQWRKYDGSFDSFSVREAWNTIREHANEAQPDSHDHLFFECPYSSRVWLQVLHMADIQFASSKWRDIIDWLLPILKQSFLSPKGRGRWNGVKEKIKNVADIPVANKEYNDDFVKGNSVTGNVKSKFTFSPTVLLPSPLFHLQHWQKGKASNARPMVEVRADFELKDTIVVLVPKFFGDGYIVSTIYVEYEWATPRCSSCHVFVMPLEWKCVLVDDDGKPLEKVDYSSNQGSEDEVDLVDNEMTSYLSPGVEYATKSLLEQWRKTYVDDDYDPYDDDMYEGQEISDNIQSICNNSDIKVRGRLKK</sequence>
<comment type="caution">
    <text evidence="1">The sequence shown here is derived from an EMBL/GenBank/DDBJ whole genome shotgun (WGS) entry which is preliminary data.</text>
</comment>
<reference evidence="1" key="1">
    <citation type="journal article" date="2022" name="Int. J. Mol. Sci.">
        <title>Draft Genome of Tanacetum Coccineum: Genomic Comparison of Closely Related Tanacetum-Family Plants.</title>
        <authorList>
            <person name="Yamashiro T."/>
            <person name="Shiraishi A."/>
            <person name="Nakayama K."/>
            <person name="Satake H."/>
        </authorList>
    </citation>
    <scope>NUCLEOTIDE SEQUENCE</scope>
</reference>
<protein>
    <submittedName>
        <fullName evidence="1">Uncharacterized protein</fullName>
    </submittedName>
</protein>
<organism evidence="1 2">
    <name type="scientific">Tanacetum coccineum</name>
    <dbReference type="NCBI Taxonomy" id="301880"/>
    <lineage>
        <taxon>Eukaryota</taxon>
        <taxon>Viridiplantae</taxon>
        <taxon>Streptophyta</taxon>
        <taxon>Embryophyta</taxon>
        <taxon>Tracheophyta</taxon>
        <taxon>Spermatophyta</taxon>
        <taxon>Magnoliopsida</taxon>
        <taxon>eudicotyledons</taxon>
        <taxon>Gunneridae</taxon>
        <taxon>Pentapetalae</taxon>
        <taxon>asterids</taxon>
        <taxon>campanulids</taxon>
        <taxon>Asterales</taxon>
        <taxon>Asteraceae</taxon>
        <taxon>Asteroideae</taxon>
        <taxon>Anthemideae</taxon>
        <taxon>Anthemidinae</taxon>
        <taxon>Tanacetum</taxon>
    </lineage>
</organism>
<reference evidence="1" key="2">
    <citation type="submission" date="2022-01" db="EMBL/GenBank/DDBJ databases">
        <authorList>
            <person name="Yamashiro T."/>
            <person name="Shiraishi A."/>
            <person name="Satake H."/>
            <person name="Nakayama K."/>
        </authorList>
    </citation>
    <scope>NUCLEOTIDE SEQUENCE</scope>
</reference>
<keyword evidence="2" id="KW-1185">Reference proteome</keyword>
<proteinExistence type="predicted"/>
<evidence type="ECO:0000313" key="2">
    <source>
        <dbReference type="Proteomes" id="UP001151760"/>
    </source>
</evidence>
<name>A0ABQ5G7I4_9ASTR</name>